<accession>A0A501XCF3</accession>
<feature type="domain" description="Mycoplasma lipoprotein central" evidence="4">
    <location>
        <begin position="285"/>
        <end position="425"/>
    </location>
</feature>
<dbReference type="EMBL" id="VFSS01000001">
    <property type="protein sequence ID" value="TPE58043.1"/>
    <property type="molecule type" value="Genomic_DNA"/>
</dbReference>
<gene>
    <name evidence="5" type="ORF">FJO69_00320</name>
</gene>
<dbReference type="PROSITE" id="PS51257">
    <property type="entry name" value="PROKAR_LIPOPROTEIN"/>
    <property type="match status" value="1"/>
</dbReference>
<feature type="signal peptide" evidence="2">
    <location>
        <begin position="1"/>
        <end position="23"/>
    </location>
</feature>
<name>A0A501XCF3_9BACT</name>
<evidence type="ECO:0000313" key="5">
    <source>
        <dbReference type="EMBL" id="TPE58043.1"/>
    </source>
</evidence>
<reference evidence="5 6" key="1">
    <citation type="submission" date="2019-06" db="EMBL/GenBank/DDBJ databases">
        <title>Mycoplasma falconis type strain whole genome sequence.</title>
        <authorList>
            <person name="Spergser J."/>
        </authorList>
    </citation>
    <scope>NUCLEOTIDE SEQUENCE [LARGE SCALE GENOMIC DNA]</scope>
    <source>
        <strain evidence="5 6">ATCC 51372</strain>
    </source>
</reference>
<dbReference type="Proteomes" id="UP000319776">
    <property type="component" value="Unassembled WGS sequence"/>
</dbReference>
<evidence type="ECO:0000256" key="1">
    <source>
        <dbReference type="ARBA" id="ARBA00009031"/>
    </source>
</evidence>
<dbReference type="InterPro" id="IPR004890">
    <property type="entry name" value="Lipoprotein_10_C"/>
</dbReference>
<organism evidence="5 6">
    <name type="scientific">[Mycoplasma] falconis</name>
    <dbReference type="NCBI Taxonomy" id="92403"/>
    <lineage>
        <taxon>Bacteria</taxon>
        <taxon>Bacillati</taxon>
        <taxon>Mycoplasmatota</taxon>
        <taxon>Mycoplasmoidales</taxon>
        <taxon>Metamycoplasmataceae</taxon>
        <taxon>Metamycoplasma</taxon>
    </lineage>
</organism>
<dbReference type="Pfam" id="PF03305">
    <property type="entry name" value="Lipoprotein_X"/>
    <property type="match status" value="1"/>
</dbReference>
<dbReference type="OrthoDB" id="393769at2"/>
<evidence type="ECO:0000313" key="6">
    <source>
        <dbReference type="Proteomes" id="UP000319776"/>
    </source>
</evidence>
<dbReference type="InterPro" id="IPR054825">
    <property type="entry name" value="P68-like"/>
</dbReference>
<proteinExistence type="inferred from homology"/>
<dbReference type="AlphaFoldDB" id="A0A501XCF3"/>
<evidence type="ECO:0008006" key="7">
    <source>
        <dbReference type="Google" id="ProtNLM"/>
    </source>
</evidence>
<dbReference type="NCBIfam" id="NF045826">
    <property type="entry name" value="lipo_P68"/>
    <property type="match status" value="1"/>
</dbReference>
<sequence length="772" mass="85563">MKTKTKKALWSILGISSAAAVSASLVACTGTKFDQPERKEIIIQTGWSNQNSQYLGLQSVIKSYNEWVNNDKSLVDKATGFPKYGEVAEAEKENYTSPKQFGYKPAKIVSQSDGYNTSSIETKLRTKDSEGLFNLLINYPATAAMFYKYEMNLAVPDDVYSKLGLAPQFANVNDTIGYNTKDETTGQYHKWAVPLSSSGEMNSVDTILTGKFLNDLNTVYGIKISESGADLVNKYIKAYKDGLSQDNSDSKYVDQNWNEGAVEAEKKQAVIDAAKATKYFTNLPELNDTIFQSYTKLISFSILAKRLYPNAKSKWVVGLDSTPNAINIMNASISGNDLSKGYITADPNDQRNGGFDYTSWMENGTPQNKVFSEIAQLILDGVNEEAVWLGGDGKYGSSYLVNHNLAFSLGSTAGYSHTFDSNKNGKTIFVIKGITTNDTITKDSITLERLSEIKTVDSTNDKIFGTYEYSRHINKIYFANYKDDVELKPTSYDKILTETGKAEFEKFVKVGGWFYKANDSFKEEDGKVMLTVAGQTVEVPGAKWLTTPFANDKSNYIFFASDSLTKETLSAGQILNEAEADWISAPTQYKLTDPKQGVFVQGPSFIPLHSNEKDNAATVNLLKWLYTSYNGQFEQPDGIKGLSKGVQKIFSEKVQDDNKKNHYFTKEKTSYVPLDIMNLLAGYVSPTQSFFINNKETFVAALNKANQLSFANFEKINTGNYIGVEDIATPLSNPLRSSINSAANQAVNNAGGNSLDLQKFIQQIKATFDPTY</sequence>
<dbReference type="RefSeq" id="WP_140781015.1">
    <property type="nucleotide sequence ID" value="NZ_VFSS01000001.1"/>
</dbReference>
<dbReference type="InterPro" id="IPR004984">
    <property type="entry name" value="Mycoplasma_lipoprotein_cen_dom"/>
</dbReference>
<evidence type="ECO:0000259" key="3">
    <source>
        <dbReference type="Pfam" id="PF03202"/>
    </source>
</evidence>
<dbReference type="Pfam" id="PF03202">
    <property type="entry name" value="Lipoprotein_10"/>
    <property type="match status" value="1"/>
</dbReference>
<evidence type="ECO:0000259" key="4">
    <source>
        <dbReference type="Pfam" id="PF03305"/>
    </source>
</evidence>
<evidence type="ECO:0000256" key="2">
    <source>
        <dbReference type="SAM" id="SignalP"/>
    </source>
</evidence>
<comment type="caution">
    <text evidence="5">The sequence shown here is derived from an EMBL/GenBank/DDBJ whole genome shotgun (WGS) entry which is preliminary data.</text>
</comment>
<keyword evidence="6" id="KW-1185">Reference proteome</keyword>
<protein>
    <recommendedName>
        <fullName evidence="7">Lipoprotein</fullName>
    </recommendedName>
</protein>
<feature type="chain" id="PRO_5021478874" description="Lipoprotein" evidence="2">
    <location>
        <begin position="24"/>
        <end position="772"/>
    </location>
</feature>
<keyword evidence="2" id="KW-0732">Signal</keyword>
<feature type="domain" description="Mycoplasma lipoprotein C-terminal" evidence="3">
    <location>
        <begin position="600"/>
        <end position="748"/>
    </location>
</feature>
<comment type="similarity">
    <text evidence="1">Belongs to the MG185/MG260 family.</text>
</comment>